<evidence type="ECO:0000256" key="2">
    <source>
        <dbReference type="ARBA" id="ARBA00005819"/>
    </source>
</evidence>
<sequence>MVKSAKKLKRKSLNGSQWEEAALSDDEPPKRKLVVAPPESDEDDDEEDVVSDHSEPESEQNSEANDDSEPESEESEPKRSKVKLVTPLKKKKTGIIYISSIPKHMNVTILRELLEPYGDVGRIYLQPERKDGAIKKKTAKGKRAMLRYTEGWVEFKRKRVAKAVVQHLNTKPISAKKKSVFCDILWSMKYLPRFKWIHLSERLAYERAVYKQKLRTEIAQARKEASFFQSHLDQSEAVRKKAKKEKKANKE</sequence>
<keyword evidence="5" id="KW-0539">Nucleus</keyword>
<dbReference type="Proteomes" id="UP000069940">
    <property type="component" value="Unassembled WGS sequence"/>
</dbReference>
<dbReference type="EnsemblMetazoa" id="AALFPA23_012805.R18477">
    <property type="protein sequence ID" value="AALFPA23_012805.P18477"/>
    <property type="gene ID" value="AALFPA23_012805"/>
</dbReference>
<evidence type="ECO:0000256" key="5">
    <source>
        <dbReference type="ARBA" id="ARBA00023242"/>
    </source>
</evidence>
<accession>A0ABM1YWT4</accession>
<reference evidence="8" key="1">
    <citation type="journal article" date="2015" name="Proc. Natl. Acad. Sci. U.S.A.">
        <title>Genome sequence of the Asian Tiger mosquito, Aedes albopictus, reveals insights into its biology, genetics, and evolution.</title>
        <authorList>
            <person name="Chen X.G."/>
            <person name="Jiang X."/>
            <person name="Gu J."/>
            <person name="Xu M."/>
            <person name="Wu Y."/>
            <person name="Deng Y."/>
            <person name="Zhang C."/>
            <person name="Bonizzoni M."/>
            <person name="Dermauw W."/>
            <person name="Vontas J."/>
            <person name="Armbruster P."/>
            <person name="Huang X."/>
            <person name="Yang Y."/>
            <person name="Zhang H."/>
            <person name="He W."/>
            <person name="Peng H."/>
            <person name="Liu Y."/>
            <person name="Wu K."/>
            <person name="Chen J."/>
            <person name="Lirakis M."/>
            <person name="Topalis P."/>
            <person name="Van Leeuwen T."/>
            <person name="Hall A.B."/>
            <person name="Jiang X."/>
            <person name="Thorpe C."/>
            <person name="Mueller R.L."/>
            <person name="Sun C."/>
            <person name="Waterhouse R.M."/>
            <person name="Yan G."/>
            <person name="Tu Z.J."/>
            <person name="Fang X."/>
            <person name="James A.A."/>
        </authorList>
    </citation>
    <scope>NUCLEOTIDE SEQUENCE [LARGE SCALE GENOMIC DNA]</scope>
    <source>
        <strain evidence="8">Foshan</strain>
    </source>
</reference>
<evidence type="ECO:0000313" key="7">
    <source>
        <dbReference type="EnsemblMetazoa" id="AALFPA23_012805.P18477"/>
    </source>
</evidence>
<evidence type="ECO:0000256" key="1">
    <source>
        <dbReference type="ARBA" id="ARBA00004604"/>
    </source>
</evidence>
<dbReference type="PANTHER" id="PTHR12311:SF7">
    <property type="entry name" value="ACTIVATOR OF BASAL TRANSCRIPTION 1"/>
    <property type="match status" value="1"/>
</dbReference>
<evidence type="ECO:0000256" key="3">
    <source>
        <dbReference type="ARBA" id="ARBA00020737"/>
    </source>
</evidence>
<evidence type="ECO:0000256" key="6">
    <source>
        <dbReference type="SAM" id="MobiDB-lite"/>
    </source>
</evidence>
<dbReference type="InterPro" id="IPR039119">
    <property type="entry name" value="ABT1/Esf2"/>
</dbReference>
<organism evidence="7 8">
    <name type="scientific">Aedes albopictus</name>
    <name type="common">Asian tiger mosquito</name>
    <name type="synonym">Stegomyia albopicta</name>
    <dbReference type="NCBI Taxonomy" id="7160"/>
    <lineage>
        <taxon>Eukaryota</taxon>
        <taxon>Metazoa</taxon>
        <taxon>Ecdysozoa</taxon>
        <taxon>Arthropoda</taxon>
        <taxon>Hexapoda</taxon>
        <taxon>Insecta</taxon>
        <taxon>Pterygota</taxon>
        <taxon>Neoptera</taxon>
        <taxon>Endopterygota</taxon>
        <taxon>Diptera</taxon>
        <taxon>Nematocera</taxon>
        <taxon>Culicoidea</taxon>
        <taxon>Culicidae</taxon>
        <taxon>Culicinae</taxon>
        <taxon>Aedini</taxon>
        <taxon>Aedes</taxon>
        <taxon>Stegomyia</taxon>
    </lineage>
</organism>
<dbReference type="Gene3D" id="3.30.70.330">
    <property type="match status" value="1"/>
</dbReference>
<dbReference type="PANTHER" id="PTHR12311">
    <property type="entry name" value="ACTIVATOR OF BASAL TRANSCRIPTION 1"/>
    <property type="match status" value="1"/>
</dbReference>
<dbReference type="RefSeq" id="XP_019562883.3">
    <property type="nucleotide sequence ID" value="XM_019707338.3"/>
</dbReference>
<proteinExistence type="inferred from homology"/>
<evidence type="ECO:0000313" key="8">
    <source>
        <dbReference type="Proteomes" id="UP000069940"/>
    </source>
</evidence>
<dbReference type="InterPro" id="IPR035979">
    <property type="entry name" value="RBD_domain_sf"/>
</dbReference>
<protein>
    <recommendedName>
        <fullName evidence="3">Activator of basal transcription 1</fullName>
    </recommendedName>
</protein>
<name>A0ABM1YWT4_AEDAL</name>
<keyword evidence="8" id="KW-1185">Reference proteome</keyword>
<dbReference type="GeneID" id="109431142"/>
<feature type="compositionally biased region" description="Acidic residues" evidence="6">
    <location>
        <begin position="39"/>
        <end position="49"/>
    </location>
</feature>
<feature type="region of interest" description="Disordered" evidence="6">
    <location>
        <begin position="231"/>
        <end position="251"/>
    </location>
</feature>
<feature type="compositionally biased region" description="Basic residues" evidence="6">
    <location>
        <begin position="1"/>
        <end position="12"/>
    </location>
</feature>
<dbReference type="InterPro" id="IPR012677">
    <property type="entry name" value="Nucleotide-bd_a/b_plait_sf"/>
</dbReference>
<evidence type="ECO:0000256" key="4">
    <source>
        <dbReference type="ARBA" id="ARBA00022884"/>
    </source>
</evidence>
<dbReference type="InterPro" id="IPR034353">
    <property type="entry name" value="ABT1/ESF2_RRM"/>
</dbReference>
<comment type="similarity">
    <text evidence="2">Belongs to the ESF2/ABP1 family.</text>
</comment>
<reference evidence="7" key="2">
    <citation type="submission" date="2025-05" db="UniProtKB">
        <authorList>
            <consortium name="EnsemblMetazoa"/>
        </authorList>
    </citation>
    <scope>IDENTIFICATION</scope>
    <source>
        <strain evidence="7">Foshan</strain>
    </source>
</reference>
<comment type="subcellular location">
    <subcellularLocation>
        <location evidence="1">Nucleus</location>
        <location evidence="1">Nucleolus</location>
    </subcellularLocation>
</comment>
<dbReference type="CDD" id="cd12263">
    <property type="entry name" value="RRM_ABT1_like"/>
    <property type="match status" value="1"/>
</dbReference>
<keyword evidence="4" id="KW-0694">RNA-binding</keyword>
<dbReference type="SUPFAM" id="SSF54928">
    <property type="entry name" value="RNA-binding domain, RBD"/>
    <property type="match status" value="1"/>
</dbReference>
<feature type="compositionally biased region" description="Acidic residues" evidence="6">
    <location>
        <begin position="57"/>
        <end position="74"/>
    </location>
</feature>
<feature type="compositionally biased region" description="Basic residues" evidence="6">
    <location>
        <begin position="240"/>
        <end position="251"/>
    </location>
</feature>
<feature type="region of interest" description="Disordered" evidence="6">
    <location>
        <begin position="1"/>
        <end position="84"/>
    </location>
</feature>